<accession>A0A1X7UJ37</accession>
<evidence type="ECO:0000313" key="1">
    <source>
        <dbReference type="EnsemblMetazoa" id="Aqu2.1.27486_001"/>
    </source>
</evidence>
<protein>
    <submittedName>
        <fullName evidence="1">Uncharacterized protein</fullName>
    </submittedName>
</protein>
<dbReference type="InParanoid" id="A0A1X7UJ37"/>
<reference evidence="1" key="1">
    <citation type="submission" date="2017-05" db="UniProtKB">
        <authorList>
            <consortium name="EnsemblMetazoa"/>
        </authorList>
    </citation>
    <scope>IDENTIFICATION</scope>
</reference>
<name>A0A1X7UJ37_AMPQE</name>
<dbReference type="EnsemblMetazoa" id="Aqu2.1.27486_001">
    <property type="protein sequence ID" value="Aqu2.1.27486_001"/>
    <property type="gene ID" value="Aqu2.1.27486"/>
</dbReference>
<sequence length="46" mass="5265">MITKICKIKIHQSPKFSNSSNFSPSKISHYTVHRVLPRIKLEVVGD</sequence>
<proteinExistence type="predicted"/>
<organism evidence="1">
    <name type="scientific">Amphimedon queenslandica</name>
    <name type="common">Sponge</name>
    <dbReference type="NCBI Taxonomy" id="400682"/>
    <lineage>
        <taxon>Eukaryota</taxon>
        <taxon>Metazoa</taxon>
        <taxon>Porifera</taxon>
        <taxon>Demospongiae</taxon>
        <taxon>Heteroscleromorpha</taxon>
        <taxon>Haplosclerida</taxon>
        <taxon>Niphatidae</taxon>
        <taxon>Amphimedon</taxon>
    </lineage>
</organism>
<dbReference type="AlphaFoldDB" id="A0A1X7UJ37"/>